<accession>D1NRY3</accession>
<dbReference type="GO" id="GO:0006139">
    <property type="term" value="P:nucleobase-containing compound metabolic process"/>
    <property type="evidence" value="ECO:0007669"/>
    <property type="project" value="InterPro"/>
</dbReference>
<gene>
    <name evidence="3" type="ORF">BGLCM_1516</name>
    <name evidence="2" type="ORF">BIFGAL_02534</name>
</gene>
<dbReference type="Pfam" id="PF01612">
    <property type="entry name" value="DNA_pol_A_exo1"/>
    <property type="match status" value="1"/>
</dbReference>
<organism evidence="2 4">
    <name type="scientific">Bifidobacterium gallicum DSM 20093 = LMG 11596</name>
    <dbReference type="NCBI Taxonomy" id="561180"/>
    <lineage>
        <taxon>Bacteria</taxon>
        <taxon>Bacillati</taxon>
        <taxon>Actinomycetota</taxon>
        <taxon>Actinomycetes</taxon>
        <taxon>Bifidobacteriales</taxon>
        <taxon>Bifidobacteriaceae</taxon>
        <taxon>Bifidobacterium</taxon>
    </lineage>
</organism>
<dbReference type="GO" id="GO:0033890">
    <property type="term" value="F:ribonuclease D activity"/>
    <property type="evidence" value="ECO:0007669"/>
    <property type="project" value="UniProtKB-EC"/>
</dbReference>
<dbReference type="EMBL" id="ABXB03000001">
    <property type="protein sequence ID" value="EFA23435.1"/>
    <property type="molecule type" value="Genomic_DNA"/>
</dbReference>
<evidence type="ECO:0000313" key="4">
    <source>
        <dbReference type="Proteomes" id="UP000003656"/>
    </source>
</evidence>
<protein>
    <submittedName>
        <fullName evidence="2">3'-5' exonuclease</fullName>
        <ecNumber evidence="2">3.6.1.-</ecNumber>
    </submittedName>
    <submittedName>
        <fullName evidence="3">Ribonuclease D</fullName>
        <ecNumber evidence="3">3.1.13.5</ecNumber>
    </submittedName>
</protein>
<dbReference type="InterPro" id="IPR036397">
    <property type="entry name" value="RNaseH_sf"/>
</dbReference>
<dbReference type="InterPro" id="IPR012337">
    <property type="entry name" value="RNaseH-like_sf"/>
</dbReference>
<dbReference type="InterPro" id="IPR051086">
    <property type="entry name" value="RNase_D-like"/>
</dbReference>
<sequence length="262" mass="29477">MNNEPKLLAEPKQGVPQVIETAQAFEDMCERFAYASGPVAADAERAAGFRYTHDDYLVQFKREGAGIALVDPQAVAADGADWAEFMQAVGDAEFILHDSAQDLPGFADLGIRPHALFDTELAARLLGLERFGLAYVTERYLGLTLAKEHSAADWSHRPLPRDWRNYAALDVELLIELREAMMRDLKAAGKEEWARQEFAYALEHGMQPRKPKTQPWRHISHITELQRDGQGLAIARAVGKTRHTGPRLRHRANIAIVRPRDY</sequence>
<dbReference type="GO" id="GO:0008408">
    <property type="term" value="F:3'-5' exonuclease activity"/>
    <property type="evidence" value="ECO:0007669"/>
    <property type="project" value="InterPro"/>
</dbReference>
<evidence type="ECO:0000259" key="1">
    <source>
        <dbReference type="SMART" id="SM00474"/>
    </source>
</evidence>
<proteinExistence type="predicted"/>
<dbReference type="GO" id="GO:0003676">
    <property type="term" value="F:nucleic acid binding"/>
    <property type="evidence" value="ECO:0007669"/>
    <property type="project" value="InterPro"/>
</dbReference>
<dbReference type="InterPro" id="IPR002562">
    <property type="entry name" value="3'-5'_exonuclease_dom"/>
</dbReference>
<dbReference type="Proteomes" id="UP000003656">
    <property type="component" value="Unassembled WGS sequence"/>
</dbReference>
<evidence type="ECO:0000313" key="2">
    <source>
        <dbReference type="EMBL" id="EFA23435.1"/>
    </source>
</evidence>
<dbReference type="Proteomes" id="UP000029074">
    <property type="component" value="Unassembled WGS sequence"/>
</dbReference>
<reference evidence="3 5" key="2">
    <citation type="submission" date="2014-03" db="EMBL/GenBank/DDBJ databases">
        <title>Genomics of Bifidobacteria.</title>
        <authorList>
            <person name="Ventura M."/>
            <person name="Milani C."/>
            <person name="Lugli G.A."/>
        </authorList>
    </citation>
    <scope>NUCLEOTIDE SEQUENCE [LARGE SCALE GENOMIC DNA]</scope>
    <source>
        <strain evidence="3 5">LMG 11596</strain>
    </source>
</reference>
<evidence type="ECO:0000313" key="3">
    <source>
        <dbReference type="EMBL" id="KFI57272.1"/>
    </source>
</evidence>
<evidence type="ECO:0000313" key="5">
    <source>
        <dbReference type="Proteomes" id="UP000029074"/>
    </source>
</evidence>
<feature type="domain" description="3'-5' exonuclease" evidence="1">
    <location>
        <begin position="16"/>
        <end position="186"/>
    </location>
</feature>
<dbReference type="AlphaFoldDB" id="D1NRY3"/>
<dbReference type="PANTHER" id="PTHR47649:SF1">
    <property type="entry name" value="RIBONUCLEASE D"/>
    <property type="match status" value="1"/>
</dbReference>
<keyword evidence="5" id="KW-1185">Reference proteome</keyword>
<keyword evidence="2" id="KW-0378">Hydrolase</keyword>
<name>D1NRY3_9BIFI</name>
<dbReference type="EC" id="3.1.13.5" evidence="3"/>
<dbReference type="PANTHER" id="PTHR47649">
    <property type="entry name" value="RIBONUCLEASE D"/>
    <property type="match status" value="1"/>
</dbReference>
<comment type="caution">
    <text evidence="2">The sequence shown here is derived from an EMBL/GenBank/DDBJ whole genome shotgun (WGS) entry which is preliminary data.</text>
</comment>
<dbReference type="STRING" id="561180.BIFGAL_02534"/>
<reference evidence="2 4" key="1">
    <citation type="submission" date="2009-11" db="EMBL/GenBank/DDBJ databases">
        <authorList>
            <person name="Weinstock G."/>
            <person name="Sodergren E."/>
            <person name="Clifton S."/>
            <person name="Fulton L."/>
            <person name="Fulton B."/>
            <person name="Courtney L."/>
            <person name="Fronick C."/>
            <person name="Harrison M."/>
            <person name="Strong C."/>
            <person name="Farmer C."/>
            <person name="Delahaunty K."/>
            <person name="Markovic C."/>
            <person name="Hall O."/>
            <person name="Minx P."/>
            <person name="Tomlinson C."/>
            <person name="Mitreva M."/>
            <person name="Nelson J."/>
            <person name="Hou S."/>
            <person name="Wollam A."/>
            <person name="Pepin K.H."/>
            <person name="Johnson M."/>
            <person name="Bhonagiri V."/>
            <person name="Nash W.E."/>
            <person name="Warren W."/>
            <person name="Chinwalla A."/>
            <person name="Mardis E.R."/>
            <person name="Wilson R.K."/>
        </authorList>
    </citation>
    <scope>NUCLEOTIDE SEQUENCE [LARGE SCALE GENOMIC DNA]</scope>
    <source>
        <strain evidence="2 4">DSM 20093</strain>
    </source>
</reference>
<dbReference type="Gene3D" id="3.30.420.10">
    <property type="entry name" value="Ribonuclease H-like superfamily/Ribonuclease H"/>
    <property type="match status" value="1"/>
</dbReference>
<dbReference type="EMBL" id="JGYW01000011">
    <property type="protein sequence ID" value="KFI57272.1"/>
    <property type="molecule type" value="Genomic_DNA"/>
</dbReference>
<keyword evidence="2" id="KW-0269">Exonuclease</keyword>
<dbReference type="SMART" id="SM00474">
    <property type="entry name" value="35EXOc"/>
    <property type="match status" value="1"/>
</dbReference>
<dbReference type="EC" id="3.6.1.-" evidence="2"/>
<keyword evidence="2" id="KW-0540">Nuclease</keyword>
<dbReference type="eggNOG" id="COG0349">
    <property type="taxonomic scope" value="Bacteria"/>
</dbReference>
<dbReference type="SUPFAM" id="SSF53098">
    <property type="entry name" value="Ribonuclease H-like"/>
    <property type="match status" value="1"/>
</dbReference>